<dbReference type="AlphaFoldDB" id="A0A1L7X5C1"/>
<feature type="domain" description="MYND-type" evidence="5">
    <location>
        <begin position="164"/>
        <end position="213"/>
    </location>
</feature>
<evidence type="ECO:0000313" key="7">
    <source>
        <dbReference type="Proteomes" id="UP000184330"/>
    </source>
</evidence>
<gene>
    <name evidence="6" type="ORF">PAC_10093</name>
</gene>
<dbReference type="OrthoDB" id="341421at2759"/>
<evidence type="ECO:0000256" key="3">
    <source>
        <dbReference type="ARBA" id="ARBA00022833"/>
    </source>
</evidence>
<evidence type="ECO:0000256" key="4">
    <source>
        <dbReference type="PROSITE-ProRule" id="PRU00134"/>
    </source>
</evidence>
<dbReference type="PROSITE" id="PS50865">
    <property type="entry name" value="ZF_MYND_2"/>
    <property type="match status" value="1"/>
</dbReference>
<reference evidence="6 7" key="1">
    <citation type="submission" date="2016-03" db="EMBL/GenBank/DDBJ databases">
        <authorList>
            <person name="Ploux O."/>
        </authorList>
    </citation>
    <scope>NUCLEOTIDE SEQUENCE [LARGE SCALE GENOMIC DNA]</scope>
    <source>
        <strain evidence="6 7">UAMH 11012</strain>
    </source>
</reference>
<evidence type="ECO:0000256" key="2">
    <source>
        <dbReference type="ARBA" id="ARBA00022771"/>
    </source>
</evidence>
<sequence>MGRWGELLFEDLAPTGDSDLDQASIISEDAGVELWMYDITDDNERPDPPAKGLEATRAHLNDGVLHRLFIDYSSKPLKDDMGQSKELRLVFLAALAMRVGATIEPAFMELLHGNVGNIPVAPKYSLPLFDTGFRGPMKDQFEAALKHYKNDGTPYDFYAPRCKGKDCAKSKDELNNGEKLMKCGKCGEVYYCSKECQKSDYLGGTGKAHKRVCMTEEEKEEKEKKRWGNGPIFMNV</sequence>
<name>A0A1L7X5C1_9HELO</name>
<dbReference type="InterPro" id="IPR002893">
    <property type="entry name" value="Znf_MYND"/>
</dbReference>
<organism evidence="6 7">
    <name type="scientific">Phialocephala subalpina</name>
    <dbReference type="NCBI Taxonomy" id="576137"/>
    <lineage>
        <taxon>Eukaryota</taxon>
        <taxon>Fungi</taxon>
        <taxon>Dikarya</taxon>
        <taxon>Ascomycota</taxon>
        <taxon>Pezizomycotina</taxon>
        <taxon>Leotiomycetes</taxon>
        <taxon>Helotiales</taxon>
        <taxon>Mollisiaceae</taxon>
        <taxon>Phialocephala</taxon>
        <taxon>Phialocephala fortinii species complex</taxon>
    </lineage>
</organism>
<proteinExistence type="predicted"/>
<dbReference type="GO" id="GO:0008270">
    <property type="term" value="F:zinc ion binding"/>
    <property type="evidence" value="ECO:0007669"/>
    <property type="project" value="UniProtKB-KW"/>
</dbReference>
<dbReference type="Pfam" id="PF01753">
    <property type="entry name" value="zf-MYND"/>
    <property type="match status" value="1"/>
</dbReference>
<dbReference type="Proteomes" id="UP000184330">
    <property type="component" value="Unassembled WGS sequence"/>
</dbReference>
<dbReference type="SUPFAM" id="SSF144232">
    <property type="entry name" value="HIT/MYND zinc finger-like"/>
    <property type="match status" value="1"/>
</dbReference>
<keyword evidence="1" id="KW-0479">Metal-binding</keyword>
<evidence type="ECO:0000313" key="6">
    <source>
        <dbReference type="EMBL" id="CZR60197.1"/>
    </source>
</evidence>
<keyword evidence="7" id="KW-1185">Reference proteome</keyword>
<dbReference type="Gene3D" id="6.10.140.2220">
    <property type="match status" value="1"/>
</dbReference>
<accession>A0A1L7X5C1</accession>
<evidence type="ECO:0000256" key="1">
    <source>
        <dbReference type="ARBA" id="ARBA00022723"/>
    </source>
</evidence>
<dbReference type="EMBL" id="FJOG01000015">
    <property type="protein sequence ID" value="CZR60197.1"/>
    <property type="molecule type" value="Genomic_DNA"/>
</dbReference>
<protein>
    <recommendedName>
        <fullName evidence="5">MYND-type domain-containing protein</fullName>
    </recommendedName>
</protein>
<keyword evidence="3" id="KW-0862">Zinc</keyword>
<evidence type="ECO:0000259" key="5">
    <source>
        <dbReference type="PROSITE" id="PS50865"/>
    </source>
</evidence>
<keyword evidence="2 4" id="KW-0863">Zinc-finger</keyword>